<dbReference type="Proteomes" id="UP000215545">
    <property type="component" value="Unassembled WGS sequence"/>
</dbReference>
<evidence type="ECO:0000313" key="2">
    <source>
        <dbReference type="EMBL" id="SIR09304.1"/>
    </source>
</evidence>
<evidence type="ECO:0000313" key="3">
    <source>
        <dbReference type="Proteomes" id="UP000186385"/>
    </source>
</evidence>
<dbReference type="EMBL" id="MWSK01000005">
    <property type="protein sequence ID" value="OXS77507.1"/>
    <property type="molecule type" value="Genomic_DNA"/>
</dbReference>
<organism evidence="2 3">
    <name type="scientific">Domibacillus enclensis</name>
    <dbReference type="NCBI Taxonomy" id="1017273"/>
    <lineage>
        <taxon>Bacteria</taxon>
        <taxon>Bacillati</taxon>
        <taxon>Bacillota</taxon>
        <taxon>Bacilli</taxon>
        <taxon>Bacillales</taxon>
        <taxon>Bacillaceae</taxon>
        <taxon>Domibacillus</taxon>
    </lineage>
</organism>
<evidence type="ECO:0000313" key="1">
    <source>
        <dbReference type="EMBL" id="OXS77507.1"/>
    </source>
</evidence>
<proteinExistence type="predicted"/>
<name>A0A1N6Y433_9BACI</name>
<reference evidence="4" key="2">
    <citation type="submission" date="2017-03" db="EMBL/GenBank/DDBJ databases">
        <title>Bacillus sp. V-88(T) DSM27956, whole genome shotgun sequencing project.</title>
        <authorList>
            <person name="Dastager S.G."/>
            <person name="Neurgaonkar P.S."/>
            <person name="Dharne M.S."/>
        </authorList>
    </citation>
    <scope>NUCLEOTIDE SEQUENCE [LARGE SCALE GENOMIC DNA]</scope>
    <source>
        <strain evidence="4">DSM 25145</strain>
    </source>
</reference>
<dbReference type="RefSeq" id="WP_045851976.1">
    <property type="nucleotide sequence ID" value="NZ_FTLX01000005.1"/>
</dbReference>
<dbReference type="EMBL" id="FTLX01000005">
    <property type="protein sequence ID" value="SIR09304.1"/>
    <property type="molecule type" value="Genomic_DNA"/>
</dbReference>
<sequence length="67" mass="7531">MARINVKPLICFEHSFLDAALKEIVVLNAGGNEQEVELDIRFSKAKKGHSGQTNNFTVHMLFDSTIR</sequence>
<gene>
    <name evidence="1" type="ORF">B1B05_11770</name>
    <name evidence="2" type="ORF">SAMN05443094_105143</name>
</gene>
<protein>
    <submittedName>
        <fullName evidence="2">Uncharacterized protein</fullName>
    </submittedName>
</protein>
<dbReference type="AlphaFoldDB" id="A0A1N6Y433"/>
<reference evidence="1" key="3">
    <citation type="submission" date="2017-03" db="EMBL/GenBank/DDBJ databases">
        <authorList>
            <person name="Dastager S.G."/>
            <person name="Neurgaonkar P.S."/>
            <person name="Dharne M.S."/>
        </authorList>
    </citation>
    <scope>NUCLEOTIDE SEQUENCE</scope>
    <source>
        <strain evidence="1">DSM 25145</strain>
    </source>
</reference>
<keyword evidence="4" id="KW-1185">Reference proteome</keyword>
<accession>A0A1N6Y433</accession>
<reference evidence="2 3" key="1">
    <citation type="submission" date="2017-01" db="EMBL/GenBank/DDBJ databases">
        <authorList>
            <person name="Mah S.A."/>
            <person name="Swanson W.J."/>
            <person name="Moy G.W."/>
            <person name="Vacquier V.D."/>
        </authorList>
    </citation>
    <scope>NUCLEOTIDE SEQUENCE [LARGE SCALE GENOMIC DNA]</scope>
    <source>
        <strain evidence="2 3">NIO-1016</strain>
    </source>
</reference>
<dbReference type="Proteomes" id="UP000186385">
    <property type="component" value="Unassembled WGS sequence"/>
</dbReference>
<evidence type="ECO:0000313" key="4">
    <source>
        <dbReference type="Proteomes" id="UP000215545"/>
    </source>
</evidence>